<dbReference type="AlphaFoldDB" id="A0A0N4ULD8"/>
<dbReference type="InterPro" id="IPR057989">
    <property type="entry name" value="TPR_RPAP1/MINIYO-like"/>
</dbReference>
<dbReference type="Proteomes" id="UP000038040">
    <property type="component" value="Unplaced"/>
</dbReference>
<dbReference type="Proteomes" id="UP000274756">
    <property type="component" value="Unassembled WGS sequence"/>
</dbReference>
<evidence type="ECO:0000313" key="5">
    <source>
        <dbReference type="Proteomes" id="UP000274756"/>
    </source>
</evidence>
<keyword evidence="1" id="KW-0472">Membrane</keyword>
<dbReference type="Pfam" id="PF25766">
    <property type="entry name" value="TPR_RPAP1"/>
    <property type="match status" value="1"/>
</dbReference>
<keyword evidence="1" id="KW-1133">Transmembrane helix</keyword>
<proteinExistence type="predicted"/>
<sequence length="298" mass="34513">EVCFNIYIIVIVIAILSLIYRTNDSGNVFYKFPEEINPITHSSWTLFPIRKVLDVHQTDGIAAEDVIIVRLSLLWTLLLFKERPSVFYMFTGINEFYIRLAEIFLLGPQVFQDDCICACINRLLREFLIPYASNGLLAFGLTDSIAGLDAFIPFYEELLQRFEEFSMGNDLFTLIILIGAYLNSNILSGLLMKSALWSYDRNVVRQMTLKKTRNFLEYMEADISRSRIEVEDKYYAQYATLLGLYARAIRDSVITRERNELVFYIASVELGLFERKQGKEFQALISMIRKSVNDKLSL</sequence>
<keyword evidence="5" id="KW-1185">Reference proteome</keyword>
<dbReference type="EMBL" id="UYYG01000065">
    <property type="protein sequence ID" value="VDN52552.1"/>
    <property type="molecule type" value="Genomic_DNA"/>
</dbReference>
<reference evidence="6" key="1">
    <citation type="submission" date="2017-02" db="UniProtKB">
        <authorList>
            <consortium name="WormBaseParasite"/>
        </authorList>
    </citation>
    <scope>IDENTIFICATION</scope>
</reference>
<dbReference type="OrthoDB" id="5853122at2759"/>
<organism evidence="4 6">
    <name type="scientific">Dracunculus medinensis</name>
    <name type="common">Guinea worm</name>
    <dbReference type="NCBI Taxonomy" id="318479"/>
    <lineage>
        <taxon>Eukaryota</taxon>
        <taxon>Metazoa</taxon>
        <taxon>Ecdysozoa</taxon>
        <taxon>Nematoda</taxon>
        <taxon>Chromadorea</taxon>
        <taxon>Rhabditida</taxon>
        <taxon>Spirurina</taxon>
        <taxon>Dracunculoidea</taxon>
        <taxon>Dracunculidae</taxon>
        <taxon>Dracunculus</taxon>
    </lineage>
</organism>
<gene>
    <name evidence="3" type="ORF">DME_LOCUS2525</name>
</gene>
<feature type="domain" description="RPAP1/MINIYO-like TPR repeats" evidence="2">
    <location>
        <begin position="56"/>
        <end position="279"/>
    </location>
</feature>
<dbReference type="PANTHER" id="PTHR21483">
    <property type="entry name" value="RNA POLYMERASE II-ASSOCIATED PROTEIN 1"/>
    <property type="match status" value="1"/>
</dbReference>
<evidence type="ECO:0000256" key="1">
    <source>
        <dbReference type="SAM" id="Phobius"/>
    </source>
</evidence>
<dbReference type="WBParaSite" id="DME_0000861001-mRNA-1">
    <property type="protein sequence ID" value="DME_0000861001-mRNA-1"/>
    <property type="gene ID" value="DME_0000861001"/>
</dbReference>
<protein>
    <submittedName>
        <fullName evidence="6">NR LBD domain-containing protein</fullName>
    </submittedName>
</protein>
<dbReference type="GO" id="GO:0006366">
    <property type="term" value="P:transcription by RNA polymerase II"/>
    <property type="evidence" value="ECO:0007669"/>
    <property type="project" value="InterPro"/>
</dbReference>
<accession>A0A0N4ULD8</accession>
<dbReference type="InterPro" id="IPR039913">
    <property type="entry name" value="RPAP1/Rba50"/>
</dbReference>
<feature type="transmembrane region" description="Helical" evidence="1">
    <location>
        <begin position="131"/>
        <end position="152"/>
    </location>
</feature>
<feature type="transmembrane region" description="Helical" evidence="1">
    <location>
        <begin position="6"/>
        <end position="23"/>
    </location>
</feature>
<dbReference type="STRING" id="318479.A0A0N4ULD8"/>
<evidence type="ECO:0000313" key="6">
    <source>
        <dbReference type="WBParaSite" id="DME_0000861001-mRNA-1"/>
    </source>
</evidence>
<feature type="transmembrane region" description="Helical" evidence="1">
    <location>
        <begin position="172"/>
        <end position="192"/>
    </location>
</feature>
<keyword evidence="1" id="KW-0812">Transmembrane</keyword>
<evidence type="ECO:0000313" key="4">
    <source>
        <dbReference type="Proteomes" id="UP000038040"/>
    </source>
</evidence>
<evidence type="ECO:0000313" key="3">
    <source>
        <dbReference type="EMBL" id="VDN52552.1"/>
    </source>
</evidence>
<reference evidence="3 5" key="2">
    <citation type="submission" date="2018-11" db="EMBL/GenBank/DDBJ databases">
        <authorList>
            <consortium name="Pathogen Informatics"/>
        </authorList>
    </citation>
    <scope>NUCLEOTIDE SEQUENCE [LARGE SCALE GENOMIC DNA]</scope>
</reference>
<name>A0A0N4ULD8_DRAME</name>
<dbReference type="PANTHER" id="PTHR21483:SF18">
    <property type="entry name" value="RNA POLYMERASE II-ASSOCIATED PROTEIN 1"/>
    <property type="match status" value="1"/>
</dbReference>
<evidence type="ECO:0000259" key="2">
    <source>
        <dbReference type="Pfam" id="PF25766"/>
    </source>
</evidence>